<protein>
    <submittedName>
        <fullName evidence="2">Diphthine--ammonia ligase</fullName>
        <ecNumber evidence="2">6.3.1.14</ecNumber>
    </submittedName>
</protein>
<dbReference type="Pfam" id="PF01902">
    <property type="entry name" value="Diphthami_syn_2"/>
    <property type="match status" value="1"/>
</dbReference>
<dbReference type="Gene3D" id="3.90.1490.10">
    <property type="entry name" value="putative n-type atp pyrophosphatase, domain 2"/>
    <property type="match status" value="1"/>
</dbReference>
<gene>
    <name evidence="2" type="ORF">HNV11_20360</name>
</gene>
<dbReference type="SUPFAM" id="SSF52402">
    <property type="entry name" value="Adenine nucleotide alpha hydrolases-like"/>
    <property type="match status" value="1"/>
</dbReference>
<name>A0A6M5YGR2_9BACT</name>
<dbReference type="InterPro" id="IPR002761">
    <property type="entry name" value="Diphthami_syn_dom"/>
</dbReference>
<evidence type="ECO:0000313" key="3">
    <source>
        <dbReference type="Proteomes" id="UP000502756"/>
    </source>
</evidence>
<dbReference type="PIRSF" id="PIRSF039123">
    <property type="entry name" value="Diphthamide_synthase"/>
    <property type="match status" value="1"/>
</dbReference>
<dbReference type="InterPro" id="IPR030662">
    <property type="entry name" value="DPH6/MJ0570"/>
</dbReference>
<dbReference type="KEGG" id="stae:HNV11_20360"/>
<dbReference type="EMBL" id="CP053435">
    <property type="protein sequence ID" value="QJW92433.1"/>
    <property type="molecule type" value="Genomic_DNA"/>
</dbReference>
<feature type="domain" description="Diphthamide synthase" evidence="1">
    <location>
        <begin position="3"/>
        <end position="200"/>
    </location>
</feature>
<proteinExistence type="predicted"/>
<accession>A0A6M5YGR2</accession>
<dbReference type="AlphaFoldDB" id="A0A6M5YGR2"/>
<keyword evidence="2" id="KW-0436">Ligase</keyword>
<dbReference type="GO" id="GO:0017178">
    <property type="term" value="F:diphthine-ammonia ligase activity"/>
    <property type="evidence" value="ECO:0007669"/>
    <property type="project" value="UniProtKB-EC"/>
</dbReference>
<dbReference type="EC" id="6.3.1.14" evidence="2"/>
<dbReference type="NCBIfam" id="TIGR00290">
    <property type="entry name" value="MJ0570_dom"/>
    <property type="match status" value="1"/>
</dbReference>
<evidence type="ECO:0000313" key="2">
    <source>
        <dbReference type="EMBL" id="QJW92433.1"/>
    </source>
</evidence>
<dbReference type="CDD" id="cd01994">
    <property type="entry name" value="AANH_PF0828-like"/>
    <property type="match status" value="1"/>
</dbReference>
<reference evidence="2 3" key="1">
    <citation type="submission" date="2020-05" db="EMBL/GenBank/DDBJ databases">
        <title>Genome sequencing of Spirosoma sp. TS118.</title>
        <authorList>
            <person name="Lee J.-H."/>
            <person name="Jeong S."/>
            <person name="Zhao L."/>
            <person name="Jung J.-H."/>
            <person name="Kim M.-K."/>
            <person name="Lim S."/>
        </authorList>
    </citation>
    <scope>NUCLEOTIDE SEQUENCE [LARGE SCALE GENOMIC DNA]</scope>
    <source>
        <strain evidence="2 3">TS118</strain>
    </source>
</reference>
<dbReference type="Gene3D" id="3.40.50.620">
    <property type="entry name" value="HUPs"/>
    <property type="match status" value="1"/>
</dbReference>
<dbReference type="InterPro" id="IPR014729">
    <property type="entry name" value="Rossmann-like_a/b/a_fold"/>
</dbReference>
<keyword evidence="3" id="KW-1185">Reference proteome</keyword>
<evidence type="ECO:0000259" key="1">
    <source>
        <dbReference type="Pfam" id="PF01902"/>
    </source>
</evidence>
<sequence>MNWSGGKDSALALWRILQTGQYSIEMLLTTLNAPNRRISMHGVREELLDAQAERLGIPQTKLFLPEDSSMADYQQRMGRALEPLVQSGVTAAIFGDIFLADLRVWRETQLASWGLTGVFPLWQLDSQALLNEFWAAGFATIVVSVNSQHLDASFCGRVLDQSFVNDLPPGVDPCGENGEFHTFVFQAPYFREPIAIQVGETVTKDYVFKTDTGDVITLTYFFTDLQLVP</sequence>
<dbReference type="Proteomes" id="UP000502756">
    <property type="component" value="Chromosome"/>
</dbReference>
<organism evidence="2 3">
    <name type="scientific">Spirosoma taeanense</name>
    <dbReference type="NCBI Taxonomy" id="2735870"/>
    <lineage>
        <taxon>Bacteria</taxon>
        <taxon>Pseudomonadati</taxon>
        <taxon>Bacteroidota</taxon>
        <taxon>Cytophagia</taxon>
        <taxon>Cytophagales</taxon>
        <taxon>Cytophagaceae</taxon>
        <taxon>Spirosoma</taxon>
    </lineage>
</organism>